<evidence type="ECO:0000313" key="3">
    <source>
        <dbReference type="Proteomes" id="UP000091918"/>
    </source>
</evidence>
<protein>
    <recommendedName>
        <fullName evidence="1">DUF7730 domain-containing protein</fullName>
    </recommendedName>
</protein>
<organism evidence="2 3">
    <name type="scientific">Emergomyces africanus</name>
    <dbReference type="NCBI Taxonomy" id="1955775"/>
    <lineage>
        <taxon>Eukaryota</taxon>
        <taxon>Fungi</taxon>
        <taxon>Dikarya</taxon>
        <taxon>Ascomycota</taxon>
        <taxon>Pezizomycotina</taxon>
        <taxon>Eurotiomycetes</taxon>
        <taxon>Eurotiomycetidae</taxon>
        <taxon>Onygenales</taxon>
        <taxon>Ajellomycetaceae</taxon>
        <taxon>Emergomyces</taxon>
    </lineage>
</organism>
<gene>
    <name evidence="2" type="ORF">ACJ72_08075</name>
</gene>
<feature type="domain" description="DUF7730" evidence="1">
    <location>
        <begin position="63"/>
        <end position="209"/>
    </location>
</feature>
<dbReference type="STRING" id="1658172.A0A1B7NLE0"/>
<dbReference type="Pfam" id="PF24864">
    <property type="entry name" value="DUF7730"/>
    <property type="match status" value="1"/>
</dbReference>
<reference evidence="2 3" key="1">
    <citation type="submission" date="2015-07" db="EMBL/GenBank/DDBJ databases">
        <title>Emmonsia species relationships and genome sequence.</title>
        <authorList>
            <person name="Cuomo C.A."/>
            <person name="Schwartz I.S."/>
            <person name="Kenyon C."/>
            <person name="de Hoog G.S."/>
            <person name="Govender N.P."/>
            <person name="Botha A."/>
            <person name="Moreno L."/>
            <person name="de Vries M."/>
            <person name="Munoz J.F."/>
            <person name="Stielow J.B."/>
        </authorList>
    </citation>
    <scope>NUCLEOTIDE SEQUENCE [LARGE SCALE GENOMIC DNA]</scope>
    <source>
        <strain evidence="2 3">CBS 136260</strain>
    </source>
</reference>
<proteinExistence type="predicted"/>
<name>A0A1B7NLE0_9EURO</name>
<dbReference type="InterPro" id="IPR056632">
    <property type="entry name" value="DUF7730"/>
</dbReference>
<dbReference type="PANTHER" id="PTHR38790">
    <property type="entry name" value="2EXR DOMAIN-CONTAINING PROTEIN-RELATED"/>
    <property type="match status" value="1"/>
</dbReference>
<keyword evidence="3" id="KW-1185">Reference proteome</keyword>
<comment type="caution">
    <text evidence="2">The sequence shown here is derived from an EMBL/GenBank/DDBJ whole genome shotgun (WGS) entry which is preliminary data.</text>
</comment>
<evidence type="ECO:0000259" key="1">
    <source>
        <dbReference type="Pfam" id="PF24864"/>
    </source>
</evidence>
<dbReference type="AlphaFoldDB" id="A0A1B7NLE0"/>
<dbReference type="OrthoDB" id="4757095at2759"/>
<dbReference type="EMBL" id="LGUA01002262">
    <property type="protein sequence ID" value="OAX77624.1"/>
    <property type="molecule type" value="Genomic_DNA"/>
</dbReference>
<sequence length="340" mass="38488">MPNPYYTFPPDAPLYSSVYCHNRADKSPPLRPRLPTYRRRGITHPLPDWVESPFSNPWAHTDPQTCCTLYTELPPEIRYLIFEALLGNRVLHVTIRHHDGYRALKACRQTGVSWERKFWGTVFRGYSDNVTVDCQCGPGSEDSLSLDILRTCRRIYSECVPILYARNIFNFHKDADPGILTSRPVQPRFQCVTSIELNLPSRNSYYPIARGDYQRLIAPVSCLHPLKVIRLHMKELPLLPDHDTEGLSLEEFWLAPVDNLARVMASTLEELEFVIPAVCFESLCGSNNTAGAIGGDGGRGEEAVVCNEIRGGKRCRRRLEGLRPGVQYFISCPAEDPGPK</sequence>
<evidence type="ECO:0000313" key="2">
    <source>
        <dbReference type="EMBL" id="OAX77624.1"/>
    </source>
</evidence>
<accession>A0A1B7NLE0</accession>
<dbReference type="Proteomes" id="UP000091918">
    <property type="component" value="Unassembled WGS sequence"/>
</dbReference>